<feature type="site" description="Interaction with substrate tRNA" evidence="10">
    <location>
        <position position="123"/>
    </location>
</feature>
<evidence type="ECO:0000256" key="11">
    <source>
        <dbReference type="RuleBase" id="RU003783"/>
    </source>
</evidence>
<dbReference type="GO" id="GO:0006400">
    <property type="term" value="P:tRNA modification"/>
    <property type="evidence" value="ECO:0007669"/>
    <property type="project" value="TreeGrafter"/>
</dbReference>
<dbReference type="GO" id="GO:0052381">
    <property type="term" value="F:tRNA dimethylallyltransferase activity"/>
    <property type="evidence" value="ECO:0007669"/>
    <property type="project" value="UniProtKB-UniRule"/>
</dbReference>
<dbReference type="Gene3D" id="3.40.50.300">
    <property type="entry name" value="P-loop containing nucleotide triphosphate hydrolases"/>
    <property type="match status" value="1"/>
</dbReference>
<accession>A0A413R9N0</accession>
<dbReference type="InterPro" id="IPR039657">
    <property type="entry name" value="Dimethylallyltransferase"/>
</dbReference>
<feature type="binding site" evidence="10">
    <location>
        <begin position="11"/>
        <end position="16"/>
    </location>
    <ligand>
        <name>substrate</name>
    </ligand>
</feature>
<dbReference type="GO" id="GO:0005524">
    <property type="term" value="F:ATP binding"/>
    <property type="evidence" value="ECO:0007669"/>
    <property type="project" value="UniProtKB-UniRule"/>
</dbReference>
<keyword evidence="7 10" id="KW-0067">ATP-binding</keyword>
<keyword evidence="15" id="KW-1185">Reference proteome</keyword>
<protein>
    <recommendedName>
        <fullName evidence="10">tRNA dimethylallyltransferase</fullName>
        <ecNumber evidence="10">2.5.1.75</ecNumber>
    </recommendedName>
    <alternativeName>
        <fullName evidence="10">Dimethylallyl diphosphate:tRNA dimethylallyltransferase</fullName>
        <shortName evidence="10">DMAPP:tRNA dimethylallyltransferase</shortName>
        <shortName evidence="10">DMATase</shortName>
    </alternativeName>
    <alternativeName>
        <fullName evidence="10">Isopentenyl-diphosphate:tRNA isopentenyltransferase</fullName>
        <shortName evidence="10">IPP transferase</shortName>
        <shortName evidence="10">IPPT</shortName>
        <shortName evidence="10">IPTase</shortName>
    </alternativeName>
</protein>
<feature type="site" description="Interaction with substrate tRNA" evidence="10">
    <location>
        <position position="100"/>
    </location>
</feature>
<dbReference type="Pfam" id="PF01715">
    <property type="entry name" value="IPPT"/>
    <property type="match status" value="1"/>
</dbReference>
<comment type="caution">
    <text evidence="10">Lacks conserved residue(s) required for the propagation of feature annotation.</text>
</comment>
<comment type="cofactor">
    <cofactor evidence="1 10">
        <name>Mg(2+)</name>
        <dbReference type="ChEBI" id="CHEBI:18420"/>
    </cofactor>
</comment>
<dbReference type="RefSeq" id="WP_117970153.1">
    <property type="nucleotide sequence ID" value="NZ_JAXJZY010000021.1"/>
</dbReference>
<proteinExistence type="inferred from homology"/>
<evidence type="ECO:0000256" key="6">
    <source>
        <dbReference type="ARBA" id="ARBA00022741"/>
    </source>
</evidence>
<comment type="similarity">
    <text evidence="3 10 13">Belongs to the IPP transferase family.</text>
</comment>
<evidence type="ECO:0000256" key="13">
    <source>
        <dbReference type="RuleBase" id="RU003785"/>
    </source>
</evidence>
<evidence type="ECO:0000313" key="15">
    <source>
        <dbReference type="Proteomes" id="UP000284779"/>
    </source>
</evidence>
<evidence type="ECO:0000256" key="7">
    <source>
        <dbReference type="ARBA" id="ARBA00022840"/>
    </source>
</evidence>
<comment type="catalytic activity">
    <reaction evidence="9 10 11">
        <text>adenosine(37) in tRNA + dimethylallyl diphosphate = N(6)-dimethylallyladenosine(37) in tRNA + diphosphate</text>
        <dbReference type="Rhea" id="RHEA:26482"/>
        <dbReference type="Rhea" id="RHEA-COMP:10162"/>
        <dbReference type="Rhea" id="RHEA-COMP:10375"/>
        <dbReference type="ChEBI" id="CHEBI:33019"/>
        <dbReference type="ChEBI" id="CHEBI:57623"/>
        <dbReference type="ChEBI" id="CHEBI:74411"/>
        <dbReference type="ChEBI" id="CHEBI:74415"/>
        <dbReference type="EC" id="2.5.1.75"/>
    </reaction>
</comment>
<keyword evidence="5 10" id="KW-0819">tRNA processing</keyword>
<dbReference type="HAMAP" id="MF_00185">
    <property type="entry name" value="IPP_trans"/>
    <property type="match status" value="1"/>
</dbReference>
<evidence type="ECO:0000256" key="10">
    <source>
        <dbReference type="HAMAP-Rule" id="MF_00185"/>
    </source>
</evidence>
<dbReference type="Proteomes" id="UP000284779">
    <property type="component" value="Unassembled WGS sequence"/>
</dbReference>
<dbReference type="AlphaFoldDB" id="A0A413R9N0"/>
<keyword evidence="6 10" id="KW-0547">Nucleotide-binding</keyword>
<dbReference type="Gene3D" id="1.10.20.140">
    <property type="match status" value="1"/>
</dbReference>
<evidence type="ECO:0000256" key="4">
    <source>
        <dbReference type="ARBA" id="ARBA00022679"/>
    </source>
</evidence>
<dbReference type="SUPFAM" id="SSF52540">
    <property type="entry name" value="P-loop containing nucleoside triphosphate hydrolases"/>
    <property type="match status" value="1"/>
</dbReference>
<dbReference type="InterPro" id="IPR018022">
    <property type="entry name" value="IPT"/>
</dbReference>
<dbReference type="EMBL" id="QSFD01000004">
    <property type="protein sequence ID" value="RHA19142.1"/>
    <property type="molecule type" value="Genomic_DNA"/>
</dbReference>
<evidence type="ECO:0000313" key="14">
    <source>
        <dbReference type="EMBL" id="RHA19142.1"/>
    </source>
</evidence>
<evidence type="ECO:0000256" key="8">
    <source>
        <dbReference type="ARBA" id="ARBA00022842"/>
    </source>
</evidence>
<evidence type="ECO:0000256" key="5">
    <source>
        <dbReference type="ARBA" id="ARBA00022694"/>
    </source>
</evidence>
<evidence type="ECO:0000256" key="2">
    <source>
        <dbReference type="ARBA" id="ARBA00003213"/>
    </source>
</evidence>
<keyword evidence="8 10" id="KW-0460">Magnesium</keyword>
<comment type="subunit">
    <text evidence="10">Monomer.</text>
</comment>
<evidence type="ECO:0000256" key="9">
    <source>
        <dbReference type="ARBA" id="ARBA00049563"/>
    </source>
</evidence>
<sequence>MNNLVIITGPTAVGKTEISIELAKAINGEIISADSIQVYKYMDIGSAKIKKEEMQGIKHYLIDEFEPDDEFNVNVFQKLTKKYINEIYEKGKTPIIVGGTGFYIQSVLYDIDFDETEDNHEYRKTLEQIYKDKGAQYLYNMLKEVDEESAKAIHYNNVKRVIRALEYNHQTGKKISDHNKEQREHASPYNFKYFVLNDKRELLYSRINKRVDLMIKEGLVDEVKSLLDKGYDRNLVSMQGIGYKEIIEYLDGKISLEEAVELIKKNTRHFAKRQLTWFRREKTITMVNWGEYDYDKNKLLACMLKDLREINIIKDK</sequence>
<evidence type="ECO:0000256" key="3">
    <source>
        <dbReference type="ARBA" id="ARBA00005842"/>
    </source>
</evidence>
<comment type="function">
    <text evidence="2 10 12">Catalyzes the transfer of a dimethylallyl group onto the adenine at position 37 in tRNAs that read codons beginning with uridine, leading to the formation of N6-(dimethylallyl)adenosine (i(6)A).</text>
</comment>
<evidence type="ECO:0000256" key="1">
    <source>
        <dbReference type="ARBA" id="ARBA00001946"/>
    </source>
</evidence>
<comment type="caution">
    <text evidence="14">The sequence shown here is derived from an EMBL/GenBank/DDBJ whole genome shotgun (WGS) entry which is preliminary data.</text>
</comment>
<dbReference type="EC" id="2.5.1.75" evidence="10"/>
<gene>
    <name evidence="10" type="primary">miaA</name>
    <name evidence="14" type="ORF">DW944_05255</name>
</gene>
<feature type="binding site" evidence="10">
    <location>
        <begin position="9"/>
        <end position="16"/>
    </location>
    <ligand>
        <name>ATP</name>
        <dbReference type="ChEBI" id="CHEBI:30616"/>
    </ligand>
</feature>
<name>A0A413R9N0_9FIRM</name>
<evidence type="ECO:0000256" key="12">
    <source>
        <dbReference type="RuleBase" id="RU003784"/>
    </source>
</evidence>
<dbReference type="PANTHER" id="PTHR11088:SF60">
    <property type="entry name" value="TRNA DIMETHYLALLYLTRANSFERASE"/>
    <property type="match status" value="1"/>
</dbReference>
<organism evidence="14 15">
    <name type="scientific">Eubacterium ventriosum</name>
    <dbReference type="NCBI Taxonomy" id="39496"/>
    <lineage>
        <taxon>Bacteria</taxon>
        <taxon>Bacillati</taxon>
        <taxon>Bacillota</taxon>
        <taxon>Clostridia</taxon>
        <taxon>Eubacteriales</taxon>
        <taxon>Eubacteriaceae</taxon>
        <taxon>Eubacterium</taxon>
    </lineage>
</organism>
<dbReference type="PANTHER" id="PTHR11088">
    <property type="entry name" value="TRNA DIMETHYLALLYLTRANSFERASE"/>
    <property type="match status" value="1"/>
</dbReference>
<dbReference type="InterPro" id="IPR027417">
    <property type="entry name" value="P-loop_NTPase"/>
</dbReference>
<reference evidence="14 15" key="1">
    <citation type="submission" date="2018-08" db="EMBL/GenBank/DDBJ databases">
        <title>A genome reference for cultivated species of the human gut microbiota.</title>
        <authorList>
            <person name="Zou Y."/>
            <person name="Xue W."/>
            <person name="Luo G."/>
        </authorList>
    </citation>
    <scope>NUCLEOTIDE SEQUENCE [LARGE SCALE GENOMIC DNA]</scope>
    <source>
        <strain evidence="14 15">AM44-11BH</strain>
    </source>
</reference>
<feature type="region of interest" description="Interaction with substrate tRNA" evidence="10">
    <location>
        <begin position="34"/>
        <end position="37"/>
    </location>
</feature>
<keyword evidence="4 10" id="KW-0808">Transferase</keyword>
<dbReference type="NCBIfam" id="TIGR00174">
    <property type="entry name" value="miaA"/>
    <property type="match status" value="1"/>
</dbReference>